<dbReference type="Gene3D" id="1.20.1440.230">
    <property type="entry name" value="NADH-ubiquinone oxidoreductase 51kDa subunit, iron-sulphur binding domain"/>
    <property type="match status" value="1"/>
</dbReference>
<dbReference type="InterPro" id="IPR019575">
    <property type="entry name" value="Nuop51_4Fe4S-bd"/>
</dbReference>
<dbReference type="SUPFAM" id="SSF140490">
    <property type="entry name" value="Nqo1C-terminal domain-like"/>
    <property type="match status" value="1"/>
</dbReference>
<dbReference type="SMART" id="SM00928">
    <property type="entry name" value="NADH_4Fe-4S"/>
    <property type="match status" value="1"/>
</dbReference>
<dbReference type="AlphaFoldDB" id="A0A540VCK1"/>
<dbReference type="SUPFAM" id="SSF142984">
    <property type="entry name" value="Nqo1 middle domain-like"/>
    <property type="match status" value="1"/>
</dbReference>
<dbReference type="InterPro" id="IPR036249">
    <property type="entry name" value="Thioredoxin-like_sf"/>
</dbReference>
<accession>A0A540VCK1</accession>
<comment type="similarity">
    <text evidence="1">Belongs to the complex I 51 kDa subunit family.</text>
</comment>
<dbReference type="InterPro" id="IPR037207">
    <property type="entry name" value="Nuop51_4Fe4S-bd_sf"/>
</dbReference>
<evidence type="ECO:0000259" key="6">
    <source>
        <dbReference type="SMART" id="SM00928"/>
    </source>
</evidence>
<dbReference type="InterPro" id="IPR037225">
    <property type="entry name" value="Nuo51_FMN-bd_sf"/>
</dbReference>
<dbReference type="EMBL" id="VIGC01000023">
    <property type="protein sequence ID" value="TQE94498.1"/>
    <property type="molecule type" value="Genomic_DNA"/>
</dbReference>
<dbReference type="GO" id="GO:0046872">
    <property type="term" value="F:metal ion binding"/>
    <property type="evidence" value="ECO:0007669"/>
    <property type="project" value="UniProtKB-KW"/>
</dbReference>
<comment type="caution">
    <text evidence="7">The sequence shown here is derived from an EMBL/GenBank/DDBJ whole genome shotgun (WGS) entry which is preliminary data.</text>
</comment>
<dbReference type="Proteomes" id="UP000317371">
    <property type="component" value="Unassembled WGS sequence"/>
</dbReference>
<sequence length="574" mass="61944">MNRADLENMAQREQERQQGFRCRLLCCASTPCLSSGGTAVADALQDEIARRELNAEVQVVSTGCMGPCSRGPVVTVQRQGEPDLLYENVTPDAARRIVQQHVQGGEPVQEHLLPLDIPFFTKQHKVVLSNSGLIDPERLEDYVARGGYSALAFALREMTPEEVCAEIIRSGLRGRGGAGYPTGLKWDLVRKAPGARKFVVANGDEGDPGAYMDRTLMESDPHRVLEGMAIAGYAVGAEQGYIYVRGEYPIAAKRLERAIRAAERRGLLGSRILDSNFNFRIDVRIGAGAFVCGEETALMASIMGRRGQPVPRPPYPAQRGLWGMPTLINNVETLGNVAPIITHGADWFAGIGTEKSKGTKIFALAGKVATTGLIEVPMGITLREIVFDIGGGIPDGGTFKAAQTGGPSGGCIPAQFLDTPVDYESLRALGSIMGSGGLIVMDDRSCMVDVAKFFMEFCMDESCGKCVPCRVGTVEMYELLRRITDGSATPADLATLEELCVMVQETSLCGLGQSAPNPVLSTLRYFRDEYEAHIRERRCPAGVCSLDQVPVLEWPDRLHAQALAGNGSISGEVN</sequence>
<dbReference type="Pfam" id="PF10589">
    <property type="entry name" value="NADH_4Fe-4S"/>
    <property type="match status" value="1"/>
</dbReference>
<dbReference type="FunFam" id="1.20.1440.230:FF:000001">
    <property type="entry name" value="Mitochondrial NADH dehydrogenase flavoprotein 1"/>
    <property type="match status" value="1"/>
</dbReference>
<name>A0A540VCK1_9CHLR</name>
<evidence type="ECO:0000313" key="7">
    <source>
        <dbReference type="EMBL" id="TQE94498.1"/>
    </source>
</evidence>
<dbReference type="SUPFAM" id="SSF142019">
    <property type="entry name" value="Nqo1 FMN-binding domain-like"/>
    <property type="match status" value="1"/>
</dbReference>
<dbReference type="GO" id="GO:0010181">
    <property type="term" value="F:FMN binding"/>
    <property type="evidence" value="ECO:0007669"/>
    <property type="project" value="InterPro"/>
</dbReference>
<dbReference type="Gene3D" id="6.10.250.1450">
    <property type="match status" value="1"/>
</dbReference>
<dbReference type="PANTHER" id="PTHR43578">
    <property type="entry name" value="NADH-QUINONE OXIDOREDUCTASE SUBUNIT F"/>
    <property type="match status" value="1"/>
</dbReference>
<dbReference type="InterPro" id="IPR011538">
    <property type="entry name" value="Nuo51_FMN-bd"/>
</dbReference>
<dbReference type="OrthoDB" id="9761899at2"/>
<dbReference type="FunFam" id="3.40.50.11540:FF:000002">
    <property type="entry name" value="Putative oxidoreductase"/>
    <property type="match status" value="1"/>
</dbReference>
<evidence type="ECO:0000256" key="3">
    <source>
        <dbReference type="ARBA" id="ARBA00022723"/>
    </source>
</evidence>
<dbReference type="Gene3D" id="3.40.30.10">
    <property type="entry name" value="Glutaredoxin"/>
    <property type="match status" value="1"/>
</dbReference>
<dbReference type="GO" id="GO:0051539">
    <property type="term" value="F:4 iron, 4 sulfur cluster binding"/>
    <property type="evidence" value="ECO:0007669"/>
    <property type="project" value="UniProtKB-KW"/>
</dbReference>
<dbReference type="CDD" id="cd02980">
    <property type="entry name" value="TRX_Fd_family"/>
    <property type="match status" value="1"/>
</dbReference>
<protein>
    <submittedName>
        <fullName evidence="7">NADH-quinone oxidoreductase subunit L</fullName>
    </submittedName>
</protein>
<dbReference type="PROSITE" id="PS00645">
    <property type="entry name" value="COMPLEX1_51K_2"/>
    <property type="match status" value="1"/>
</dbReference>
<evidence type="ECO:0000256" key="2">
    <source>
        <dbReference type="ARBA" id="ARBA00022485"/>
    </source>
</evidence>
<dbReference type="Pfam" id="PF01257">
    <property type="entry name" value="2Fe-2S_thioredx"/>
    <property type="match status" value="1"/>
</dbReference>
<keyword evidence="5" id="KW-0411">Iron-sulfur</keyword>
<feature type="domain" description="NADH-ubiquinone oxidoreductase 51kDa subunit iron-sulphur binding" evidence="6">
    <location>
        <begin position="448"/>
        <end position="493"/>
    </location>
</feature>
<reference evidence="7 8" key="1">
    <citation type="submission" date="2019-06" db="EMBL/GenBank/DDBJ databases">
        <title>Genome sequence of Litorilinea aerophila BAA-2444.</title>
        <authorList>
            <person name="Maclea K.S."/>
            <person name="Maurais E.G."/>
            <person name="Iannazzi L.C."/>
        </authorList>
    </citation>
    <scope>NUCLEOTIDE SEQUENCE [LARGE SCALE GENOMIC DNA]</scope>
    <source>
        <strain evidence="7 8">ATCC BAA-2444</strain>
    </source>
</reference>
<evidence type="ECO:0000256" key="1">
    <source>
        <dbReference type="ARBA" id="ARBA00007523"/>
    </source>
</evidence>
<proteinExistence type="inferred from homology"/>
<dbReference type="InParanoid" id="A0A540VCK1"/>
<dbReference type="RefSeq" id="WP_141611245.1">
    <property type="nucleotide sequence ID" value="NZ_VIGC02000023.1"/>
</dbReference>
<gene>
    <name evidence="7" type="ORF">FKZ61_16460</name>
</gene>
<organism evidence="7 8">
    <name type="scientific">Litorilinea aerophila</name>
    <dbReference type="NCBI Taxonomy" id="1204385"/>
    <lineage>
        <taxon>Bacteria</taxon>
        <taxon>Bacillati</taxon>
        <taxon>Chloroflexota</taxon>
        <taxon>Caldilineae</taxon>
        <taxon>Caldilineales</taxon>
        <taxon>Caldilineaceae</taxon>
        <taxon>Litorilinea</taxon>
    </lineage>
</organism>
<dbReference type="PANTHER" id="PTHR43578:SF3">
    <property type="entry name" value="NADH-QUINONE OXIDOREDUCTASE SUBUNIT F"/>
    <property type="match status" value="1"/>
</dbReference>
<keyword evidence="2" id="KW-0004">4Fe-4S</keyword>
<dbReference type="Gene3D" id="3.40.50.11540">
    <property type="entry name" value="NADH-ubiquinone oxidoreductase 51kDa subunit"/>
    <property type="match status" value="1"/>
</dbReference>
<dbReference type="InterPro" id="IPR001949">
    <property type="entry name" value="NADH-UbQ_OxRdtase_51kDa_CS"/>
</dbReference>
<evidence type="ECO:0000256" key="4">
    <source>
        <dbReference type="ARBA" id="ARBA00023004"/>
    </source>
</evidence>
<keyword evidence="4" id="KW-0408">Iron</keyword>
<evidence type="ECO:0000313" key="8">
    <source>
        <dbReference type="Proteomes" id="UP000317371"/>
    </source>
</evidence>
<dbReference type="GO" id="GO:0008137">
    <property type="term" value="F:NADH dehydrogenase (ubiquinone) activity"/>
    <property type="evidence" value="ECO:0007669"/>
    <property type="project" value="InterPro"/>
</dbReference>
<keyword evidence="3" id="KW-0479">Metal-binding</keyword>
<dbReference type="SUPFAM" id="SSF52833">
    <property type="entry name" value="Thioredoxin-like"/>
    <property type="match status" value="1"/>
</dbReference>
<dbReference type="Pfam" id="PF01512">
    <property type="entry name" value="Complex1_51K"/>
    <property type="match status" value="1"/>
</dbReference>
<evidence type="ECO:0000256" key="5">
    <source>
        <dbReference type="ARBA" id="ARBA00023014"/>
    </source>
</evidence>
<keyword evidence="8" id="KW-1185">Reference proteome</keyword>
<dbReference type="Gene3D" id="3.10.20.600">
    <property type="match status" value="1"/>
</dbReference>